<feature type="compositionally biased region" description="Polar residues" evidence="1">
    <location>
        <begin position="454"/>
        <end position="464"/>
    </location>
</feature>
<feature type="compositionally biased region" description="Low complexity" evidence="1">
    <location>
        <begin position="623"/>
        <end position="634"/>
    </location>
</feature>
<feature type="compositionally biased region" description="Polar residues" evidence="1">
    <location>
        <begin position="733"/>
        <end position="746"/>
    </location>
</feature>
<evidence type="ECO:0000313" key="2">
    <source>
        <dbReference type="EMBL" id="CAE0408458.1"/>
    </source>
</evidence>
<feature type="compositionally biased region" description="Basic and acidic residues" evidence="1">
    <location>
        <begin position="273"/>
        <end position="282"/>
    </location>
</feature>
<feature type="region of interest" description="Disordered" evidence="1">
    <location>
        <begin position="484"/>
        <end position="662"/>
    </location>
</feature>
<dbReference type="EMBL" id="HBIM01007280">
    <property type="protein sequence ID" value="CAE0408458.1"/>
    <property type="molecule type" value="Transcribed_RNA"/>
</dbReference>
<name>A0A7S3L1R7_9STRA</name>
<feature type="compositionally biased region" description="Polar residues" evidence="1">
    <location>
        <begin position="139"/>
        <end position="151"/>
    </location>
</feature>
<feature type="region of interest" description="Disordered" evidence="1">
    <location>
        <begin position="759"/>
        <end position="803"/>
    </location>
</feature>
<feature type="compositionally biased region" description="Basic and acidic residues" evidence="1">
    <location>
        <begin position="180"/>
        <end position="196"/>
    </location>
</feature>
<feature type="compositionally biased region" description="Low complexity" evidence="1">
    <location>
        <begin position="552"/>
        <end position="566"/>
    </location>
</feature>
<feature type="region of interest" description="Disordered" evidence="1">
    <location>
        <begin position="987"/>
        <end position="1009"/>
    </location>
</feature>
<feature type="compositionally biased region" description="Basic and acidic residues" evidence="1">
    <location>
        <begin position="128"/>
        <end position="137"/>
    </location>
</feature>
<feature type="region of interest" description="Disordered" evidence="1">
    <location>
        <begin position="690"/>
        <end position="747"/>
    </location>
</feature>
<evidence type="ECO:0000256" key="1">
    <source>
        <dbReference type="SAM" id="MobiDB-lite"/>
    </source>
</evidence>
<organism evidence="2">
    <name type="scientific">Amphora coffeiformis</name>
    <dbReference type="NCBI Taxonomy" id="265554"/>
    <lineage>
        <taxon>Eukaryota</taxon>
        <taxon>Sar</taxon>
        <taxon>Stramenopiles</taxon>
        <taxon>Ochrophyta</taxon>
        <taxon>Bacillariophyta</taxon>
        <taxon>Bacillariophyceae</taxon>
        <taxon>Bacillariophycidae</taxon>
        <taxon>Thalassiophysales</taxon>
        <taxon>Catenulaceae</taxon>
        <taxon>Amphora</taxon>
    </lineage>
</organism>
<evidence type="ECO:0008006" key="3">
    <source>
        <dbReference type="Google" id="ProtNLM"/>
    </source>
</evidence>
<dbReference type="InterPro" id="IPR011993">
    <property type="entry name" value="PH-like_dom_sf"/>
</dbReference>
<proteinExistence type="predicted"/>
<dbReference type="AlphaFoldDB" id="A0A7S3L1R7"/>
<accession>A0A7S3L1R7</accession>
<feature type="compositionally biased region" description="Polar residues" evidence="1">
    <location>
        <begin position="53"/>
        <end position="65"/>
    </location>
</feature>
<feature type="compositionally biased region" description="Low complexity" evidence="1">
    <location>
        <begin position="777"/>
        <end position="787"/>
    </location>
</feature>
<sequence>MQSMRHDPSASSAVQVAFPMGADDDDDSQSSLSDPGSPQQPEPPQRGVARYFTNDSVTMQSMQVDSGSGRSPRRGKRPTVQGLHGSEANNDDEDDQHETVAPPQRDVARFSTNDSVATQAMELDTSGEDPRRDKRPVQQEGSNNEVDTFISTGDEEVGEEDYDVEIEYVYVEDDEEDLEHGDNYDDRNGKGEQTEQVVKVDDGLETKDGLEQQTTVNVEAQDEAAEAVDVGGALEDVDDEPDRGVFCSNAADIMDLHVAQQNGSAHAHHGRRRQQEMVKENGPKPPQQIVYFDGLPEDDSSFAVATVAAATVAAATDDNDPEHGVLRTMTADSMDLHMAQQNGIVQARRGRRWEQQAEEDDESRGQAHYVDYGYDGEGFDTSVLQHSDDMLGMLKNAGPSARRGSTGVMAMEYSRADSGESFRSNRRASTGQTFVEENPILVVRSSQDKMGRRNSASSMLTSRSEFSHQAAYTPSVVSRAELGDMNHSYHGPTGHGAGYGGNYLSKNQRREDSDSEDEVDYGYGEKAAQMYGYGMAPPPRRDDEVGLRKSARSSSSSMRRGSARGSQRGKKLKQTAALMSGGKSRRRSSKVQHHESDSEDSTIYGYGGASQKGRGDGDESISESEMSMGSLNSRGSRRSTRSARRNSVVIIPDQGKSSMAGNDLLGGHDSKEEMDLLNNSAYLEYAIQPPLPADSNESNEKGYGGLGSLHQTRNETPAPKPTHTLKSKDDSWGRSTPFTTPHTSLTKEALEMQFKSSGIPMEQPCHNISHHRRTGADLDSSVDSSSDGGELYRDKKINDGYDEYNQRPRRRESIDKTCVDMGELLEKRQKKDTKIPKFTPAVNCTNASDYVVRAFVARLRHGLPVIKHNRSRWSKSQQRELILLPDGRHLSWKPVEGENDKGKRPKLDLLKCTEVRHAWSKDPDTRKKLGTQVLRTRCKDGSASKSFALIFNKRTLDMTAMSTDMCKVMMEGFSALCFRLQMEKMASPDGAGHDDSHNDGASQYGDGTRSVITDDDWASTVYNESTTSCTRSNTISGTTATNSPWGV</sequence>
<protein>
    <recommendedName>
        <fullName evidence="3">PH domain-containing protein</fullName>
    </recommendedName>
</protein>
<feature type="region of interest" description="Disordered" evidence="1">
    <location>
        <begin position="1"/>
        <end position="196"/>
    </location>
</feature>
<gene>
    <name evidence="2" type="ORF">ACOF00016_LOCUS6200</name>
</gene>
<feature type="region of interest" description="Disordered" evidence="1">
    <location>
        <begin position="448"/>
        <end position="471"/>
    </location>
</feature>
<feature type="region of interest" description="Disordered" evidence="1">
    <location>
        <begin position="222"/>
        <end position="243"/>
    </location>
</feature>
<dbReference type="Gene3D" id="2.30.29.30">
    <property type="entry name" value="Pleckstrin-homology domain (PH domain)/Phosphotyrosine-binding domain (PTB)"/>
    <property type="match status" value="1"/>
</dbReference>
<feature type="compositionally biased region" description="Basic residues" evidence="1">
    <location>
        <begin position="635"/>
        <end position="644"/>
    </location>
</feature>
<feature type="region of interest" description="Disordered" evidence="1">
    <location>
        <begin position="261"/>
        <end position="287"/>
    </location>
</feature>
<reference evidence="2" key="1">
    <citation type="submission" date="2021-01" db="EMBL/GenBank/DDBJ databases">
        <authorList>
            <person name="Corre E."/>
            <person name="Pelletier E."/>
            <person name="Niang G."/>
            <person name="Scheremetjew M."/>
            <person name="Finn R."/>
            <person name="Kale V."/>
            <person name="Holt S."/>
            <person name="Cochrane G."/>
            <person name="Meng A."/>
            <person name="Brown T."/>
            <person name="Cohen L."/>
        </authorList>
    </citation>
    <scope>NUCLEOTIDE SEQUENCE</scope>
    <source>
        <strain evidence="2">CCMP127</strain>
    </source>
</reference>
<feature type="compositionally biased region" description="Acidic residues" evidence="1">
    <location>
        <begin position="153"/>
        <end position="179"/>
    </location>
</feature>
<feature type="compositionally biased region" description="Basic and acidic residues" evidence="1">
    <location>
        <begin position="790"/>
        <end position="799"/>
    </location>
</feature>